<keyword evidence="4" id="KW-1185">Reference proteome</keyword>
<dbReference type="InterPro" id="IPR050900">
    <property type="entry name" value="Transposase_IS3/IS150/IS904"/>
</dbReference>
<proteinExistence type="predicted"/>
<dbReference type="Pfam" id="PF13683">
    <property type="entry name" value="rve_3"/>
    <property type="match status" value="1"/>
</dbReference>
<dbReference type="RefSeq" id="WP_183971854.1">
    <property type="nucleotide sequence ID" value="NZ_JACIBY010000002.1"/>
</dbReference>
<keyword evidence="1" id="KW-0472">Membrane</keyword>
<name>A0A7W6EP45_9BACT</name>
<comment type="caution">
    <text evidence="3">The sequence shown here is derived from an EMBL/GenBank/DDBJ whole genome shotgun (WGS) entry which is preliminary data.</text>
</comment>
<organism evidence="3 4">
    <name type="scientific">Runella defluvii</name>
    <dbReference type="NCBI Taxonomy" id="370973"/>
    <lineage>
        <taxon>Bacteria</taxon>
        <taxon>Pseudomonadati</taxon>
        <taxon>Bacteroidota</taxon>
        <taxon>Cytophagia</taxon>
        <taxon>Cytophagales</taxon>
        <taxon>Spirosomataceae</taxon>
        <taxon>Runella</taxon>
    </lineage>
</organism>
<dbReference type="Gene3D" id="3.30.420.10">
    <property type="entry name" value="Ribonuclease H-like superfamily/Ribonuclease H"/>
    <property type="match status" value="1"/>
</dbReference>
<dbReference type="AlphaFoldDB" id="A0A7W6EP45"/>
<dbReference type="GO" id="GO:0003676">
    <property type="term" value="F:nucleic acid binding"/>
    <property type="evidence" value="ECO:0007669"/>
    <property type="project" value="InterPro"/>
</dbReference>
<dbReference type="SUPFAM" id="SSF53098">
    <property type="entry name" value="Ribonuclease H-like"/>
    <property type="match status" value="1"/>
</dbReference>
<evidence type="ECO:0000259" key="2">
    <source>
        <dbReference type="PROSITE" id="PS50994"/>
    </source>
</evidence>
<dbReference type="InterPro" id="IPR048020">
    <property type="entry name" value="Transpos_IS3"/>
</dbReference>
<evidence type="ECO:0000256" key="1">
    <source>
        <dbReference type="SAM" id="Phobius"/>
    </source>
</evidence>
<evidence type="ECO:0000313" key="3">
    <source>
        <dbReference type="EMBL" id="MBB3837088.1"/>
    </source>
</evidence>
<feature type="domain" description="Integrase catalytic" evidence="2">
    <location>
        <begin position="95"/>
        <end position="264"/>
    </location>
</feature>
<dbReference type="GO" id="GO:0015074">
    <property type="term" value="P:DNA integration"/>
    <property type="evidence" value="ECO:0007669"/>
    <property type="project" value="InterPro"/>
</dbReference>
<dbReference type="InterPro" id="IPR001584">
    <property type="entry name" value="Integrase_cat-core"/>
</dbReference>
<reference evidence="3 4" key="1">
    <citation type="submission" date="2020-08" db="EMBL/GenBank/DDBJ databases">
        <title>Genomic Encyclopedia of Type Strains, Phase IV (KMG-IV): sequencing the most valuable type-strain genomes for metagenomic binning, comparative biology and taxonomic classification.</title>
        <authorList>
            <person name="Goeker M."/>
        </authorList>
    </citation>
    <scope>NUCLEOTIDE SEQUENCE [LARGE SCALE GENOMIC DNA]</scope>
    <source>
        <strain evidence="3 4">DSM 17976</strain>
    </source>
</reference>
<keyword evidence="1" id="KW-0812">Transmembrane</keyword>
<accession>A0A7W6EP45</accession>
<keyword evidence="1" id="KW-1133">Transmembrane helix</keyword>
<dbReference type="EMBL" id="JACIBY010000002">
    <property type="protein sequence ID" value="MBB3837088.1"/>
    <property type="molecule type" value="Genomic_DNA"/>
</dbReference>
<dbReference type="PANTHER" id="PTHR46889">
    <property type="entry name" value="TRANSPOSASE INSF FOR INSERTION SEQUENCE IS3B-RELATED"/>
    <property type="match status" value="1"/>
</dbReference>
<dbReference type="NCBIfam" id="NF033516">
    <property type="entry name" value="transpos_IS3"/>
    <property type="match status" value="1"/>
</dbReference>
<dbReference type="PROSITE" id="PS50994">
    <property type="entry name" value="INTEGRASE"/>
    <property type="match status" value="1"/>
</dbReference>
<gene>
    <name evidence="3" type="ORF">FHS57_001082</name>
</gene>
<dbReference type="Pfam" id="PF00665">
    <property type="entry name" value="rve"/>
    <property type="match status" value="1"/>
</dbReference>
<sequence length="295" mass="34523">MKTLYELEKASKQAHAQHQTKELMATINEQEILNQIAQLRIKHPVLGLKKLYHKVKPVNMGRDRFITLAMSANLGIEKAKNYRRTTYSTKSNRYRNLLEGLLIDDINQLWVSDITYFWVVDRFFYIVLIMDVYSRKIIGHYASALLVALANVGALKLALKTRKGQMLNQLIHHSDKGTQYVFSEYVQLLQDNNIQISMANTVYENSHSERLNGIIKNEYLSHRNIQTLQQLIKHLDRDVKLYNQDRPHWELNMMSPIEYEESLSKTPKCQRTKMSIYVDSNTVCNQKFANQLVLF</sequence>
<dbReference type="PANTHER" id="PTHR46889:SF5">
    <property type="entry name" value="INTEGRASE PROTEIN"/>
    <property type="match status" value="1"/>
</dbReference>
<feature type="transmembrane region" description="Helical" evidence="1">
    <location>
        <begin position="140"/>
        <end position="159"/>
    </location>
</feature>
<dbReference type="InterPro" id="IPR036397">
    <property type="entry name" value="RNaseH_sf"/>
</dbReference>
<protein>
    <submittedName>
        <fullName evidence="3">Transposase InsO family protein</fullName>
    </submittedName>
</protein>
<dbReference type="Proteomes" id="UP000541352">
    <property type="component" value="Unassembled WGS sequence"/>
</dbReference>
<evidence type="ECO:0000313" key="4">
    <source>
        <dbReference type="Proteomes" id="UP000541352"/>
    </source>
</evidence>
<dbReference type="InterPro" id="IPR012337">
    <property type="entry name" value="RNaseH-like_sf"/>
</dbReference>